<reference evidence="6 7" key="1">
    <citation type="submission" date="2016-10" db="EMBL/GenBank/DDBJ databases">
        <authorList>
            <person name="de Groot N.N."/>
        </authorList>
    </citation>
    <scope>NUCLEOTIDE SEQUENCE [LARGE SCALE GENOMIC DNA]</scope>
    <source>
        <strain evidence="6 7">Nm22</strain>
    </source>
</reference>
<evidence type="ECO:0000256" key="2">
    <source>
        <dbReference type="ARBA" id="ARBA00009149"/>
    </source>
</evidence>
<dbReference type="Proteomes" id="UP000199459">
    <property type="component" value="Unassembled WGS sequence"/>
</dbReference>
<feature type="compositionally biased region" description="Polar residues" evidence="4">
    <location>
        <begin position="115"/>
        <end position="125"/>
    </location>
</feature>
<dbReference type="EMBL" id="FOCP01000013">
    <property type="protein sequence ID" value="SEN31405.1"/>
    <property type="molecule type" value="Genomic_DNA"/>
</dbReference>
<evidence type="ECO:0000313" key="6">
    <source>
        <dbReference type="EMBL" id="SEN31405.1"/>
    </source>
</evidence>
<feature type="compositionally biased region" description="Polar residues" evidence="4">
    <location>
        <begin position="11"/>
        <end position="25"/>
    </location>
</feature>
<evidence type="ECO:0000256" key="3">
    <source>
        <dbReference type="ARBA" id="ARBA00022795"/>
    </source>
</evidence>
<evidence type="ECO:0000256" key="1">
    <source>
        <dbReference type="ARBA" id="ARBA00003944"/>
    </source>
</evidence>
<dbReference type="AlphaFoldDB" id="A0A1H8FIE0"/>
<feature type="region of interest" description="Disordered" evidence="4">
    <location>
        <begin position="419"/>
        <end position="440"/>
    </location>
</feature>
<gene>
    <name evidence="6" type="ORF">SAMN05216325_11352</name>
</gene>
<dbReference type="InterPro" id="IPR021136">
    <property type="entry name" value="Flagellar_hook_control-like_C"/>
</dbReference>
<dbReference type="CDD" id="cd17470">
    <property type="entry name" value="T3SS_Flik_C"/>
    <property type="match status" value="1"/>
</dbReference>
<dbReference type="InterPro" id="IPR038610">
    <property type="entry name" value="FliK-like_C_sf"/>
</dbReference>
<evidence type="ECO:0000256" key="4">
    <source>
        <dbReference type="SAM" id="MobiDB-lite"/>
    </source>
</evidence>
<dbReference type="InterPro" id="IPR052563">
    <property type="entry name" value="FliK"/>
</dbReference>
<keyword evidence="6" id="KW-0282">Flagellum</keyword>
<evidence type="ECO:0000259" key="5">
    <source>
        <dbReference type="Pfam" id="PF02120"/>
    </source>
</evidence>
<feature type="compositionally biased region" description="Low complexity" evidence="4">
    <location>
        <begin position="93"/>
        <end position="102"/>
    </location>
</feature>
<dbReference type="PANTHER" id="PTHR37533:SF2">
    <property type="entry name" value="FLAGELLAR HOOK-LENGTH CONTROL PROTEIN"/>
    <property type="match status" value="1"/>
</dbReference>
<dbReference type="RefSeq" id="WP_090632419.1">
    <property type="nucleotide sequence ID" value="NZ_FOCP01000013.1"/>
</dbReference>
<dbReference type="PANTHER" id="PTHR37533">
    <property type="entry name" value="FLAGELLAR HOOK-LENGTH CONTROL PROTEIN"/>
    <property type="match status" value="1"/>
</dbReference>
<dbReference type="Gene3D" id="3.30.750.140">
    <property type="match status" value="1"/>
</dbReference>
<feature type="domain" description="Flagellar hook-length control protein-like C-terminal" evidence="5">
    <location>
        <begin position="336"/>
        <end position="421"/>
    </location>
</feature>
<proteinExistence type="inferred from homology"/>
<dbReference type="InterPro" id="IPR001635">
    <property type="entry name" value="Flag_hook_Flik"/>
</dbReference>
<dbReference type="OrthoDB" id="8596319at2"/>
<sequence length="465" mass="50700">MLNSPLPLPIQIQTKQPVIHNTNLTHPGEPRKAEGAPFDKVLEREVAQKRQATSTDSDTKNTNNTKTESTSSKKDKTSTPSTSDASYNEKNSTESSSVQTESSSEHESGQKNETVENGPTSDNSSIALAQLPRPVSGTALPTDQPDIHANVTSLKQTSGMASVHLTAQSETSQQIMQNLLPDQNPWQSSHADSFTDIDKSLPLLNSHAHGLIGGNNLNKTVNLSNTAKNDSMSQFFSTDIKQGLIENKELWQFLHAANFADNEKTTEFSLDTGKDFLARFNEFGAMIQTDSDILFQSGLNHSSQMFSQTASQATVSQNIDLDVQIGQPKWNGEFAQKIVWLANQQNQFAELRLNPAHLGPVEIMLSLTNDNGTQASAQFVSPHLAVREAIEAALPRLRELMAESGIQLGDVMVGAESFQQQEKNEQHARHTNDGTGLINAQNFSDTTSEEVISSGKRSGIVNTFA</sequence>
<evidence type="ECO:0000313" key="7">
    <source>
        <dbReference type="Proteomes" id="UP000199459"/>
    </source>
</evidence>
<accession>A0A1H8FIE0</accession>
<name>A0A1H8FIE0_9PROT</name>
<comment type="function">
    <text evidence="1">Controls the length of the flagellar hook.</text>
</comment>
<dbReference type="GO" id="GO:0009424">
    <property type="term" value="C:bacterial-type flagellum hook"/>
    <property type="evidence" value="ECO:0007669"/>
    <property type="project" value="InterPro"/>
</dbReference>
<feature type="compositionally biased region" description="Basic and acidic residues" evidence="4">
    <location>
        <begin position="103"/>
        <end position="114"/>
    </location>
</feature>
<dbReference type="Pfam" id="PF02120">
    <property type="entry name" value="Flg_hook"/>
    <property type="match status" value="1"/>
</dbReference>
<organism evidence="6 7">
    <name type="scientific">Nitrosomonas marina</name>
    <dbReference type="NCBI Taxonomy" id="917"/>
    <lineage>
        <taxon>Bacteria</taxon>
        <taxon>Pseudomonadati</taxon>
        <taxon>Pseudomonadota</taxon>
        <taxon>Betaproteobacteria</taxon>
        <taxon>Nitrosomonadales</taxon>
        <taxon>Nitrosomonadaceae</taxon>
        <taxon>Nitrosomonas</taxon>
    </lineage>
</organism>
<comment type="similarity">
    <text evidence="2">Belongs to the FliK family.</text>
</comment>
<feature type="region of interest" description="Disordered" evidence="4">
    <location>
        <begin position="1"/>
        <end position="125"/>
    </location>
</feature>
<keyword evidence="6" id="KW-0966">Cell projection</keyword>
<keyword evidence="3" id="KW-1005">Bacterial flagellum biogenesis</keyword>
<feature type="compositionally biased region" description="Basic and acidic residues" evidence="4">
    <location>
        <begin position="422"/>
        <end position="432"/>
    </location>
</feature>
<feature type="compositionally biased region" description="Low complexity" evidence="4">
    <location>
        <begin position="53"/>
        <end position="70"/>
    </location>
</feature>
<dbReference type="GO" id="GO:0044780">
    <property type="term" value="P:bacterial-type flagellum assembly"/>
    <property type="evidence" value="ECO:0007669"/>
    <property type="project" value="InterPro"/>
</dbReference>
<keyword evidence="6" id="KW-0969">Cilium</keyword>
<protein>
    <submittedName>
        <fullName evidence="6">Flagellar hook-length control protein FliK</fullName>
    </submittedName>
</protein>
<dbReference type="PRINTS" id="PR01007">
    <property type="entry name" value="FLGHOOKFLIK"/>
</dbReference>